<keyword evidence="4" id="KW-0222">Digestion</keyword>
<comment type="subcellular location">
    <subcellularLocation>
        <location evidence="1">Secreted</location>
    </subcellularLocation>
</comment>
<dbReference type="PROSITE" id="PS00028">
    <property type="entry name" value="ZINC_FINGER_C2H2_1"/>
    <property type="match status" value="3"/>
</dbReference>
<organism evidence="10 11">
    <name type="scientific">Phlebotomus papatasi</name>
    <name type="common">Sandfly</name>
    <dbReference type="NCBI Taxonomy" id="29031"/>
    <lineage>
        <taxon>Eukaryota</taxon>
        <taxon>Metazoa</taxon>
        <taxon>Ecdysozoa</taxon>
        <taxon>Arthropoda</taxon>
        <taxon>Hexapoda</taxon>
        <taxon>Insecta</taxon>
        <taxon>Pterygota</taxon>
        <taxon>Neoptera</taxon>
        <taxon>Endopterygota</taxon>
        <taxon>Diptera</taxon>
        <taxon>Nematocera</taxon>
        <taxon>Psychodoidea</taxon>
        <taxon>Psychodidae</taxon>
        <taxon>Phlebotomus</taxon>
        <taxon>Phlebotomus</taxon>
    </lineage>
</organism>
<keyword evidence="3" id="KW-0645">Protease</keyword>
<keyword evidence="6" id="KW-0720">Serine protease</keyword>
<evidence type="ECO:0000256" key="4">
    <source>
        <dbReference type="ARBA" id="ARBA00022757"/>
    </source>
</evidence>
<evidence type="ECO:0000256" key="9">
    <source>
        <dbReference type="ARBA" id="ARBA00024195"/>
    </source>
</evidence>
<dbReference type="SMART" id="SM00355">
    <property type="entry name" value="ZnF_C2H2"/>
    <property type="match status" value="5"/>
</dbReference>
<dbReference type="PROSITE" id="PS50157">
    <property type="entry name" value="ZINC_FINGER_C2H2_2"/>
    <property type="match status" value="4"/>
</dbReference>
<dbReference type="InterPro" id="IPR043504">
    <property type="entry name" value="Peptidase_S1_PA_chymotrypsin"/>
</dbReference>
<name>A0A1B0D6M5_PHLPP</name>
<dbReference type="InterPro" id="IPR001254">
    <property type="entry name" value="Trypsin_dom"/>
</dbReference>
<evidence type="ECO:0000256" key="8">
    <source>
        <dbReference type="ARBA" id="ARBA00023157"/>
    </source>
</evidence>
<evidence type="ECO:0000256" key="7">
    <source>
        <dbReference type="ARBA" id="ARBA00023145"/>
    </source>
</evidence>
<dbReference type="GO" id="GO:0016485">
    <property type="term" value="P:protein processing"/>
    <property type="evidence" value="ECO:0007669"/>
    <property type="project" value="UniProtKB-ARBA"/>
</dbReference>
<dbReference type="SUPFAM" id="SSF57667">
    <property type="entry name" value="beta-beta-alpha zinc fingers"/>
    <property type="match status" value="3"/>
</dbReference>
<evidence type="ECO:0000256" key="5">
    <source>
        <dbReference type="ARBA" id="ARBA00022801"/>
    </source>
</evidence>
<evidence type="ECO:0000313" key="10">
    <source>
        <dbReference type="EnsemblMetazoa" id="PPAI003134-PA"/>
    </source>
</evidence>
<dbReference type="VEuPathDB" id="VectorBase:PPAPM1_010758"/>
<dbReference type="InterPro" id="IPR001314">
    <property type="entry name" value="Peptidase_S1A"/>
</dbReference>
<evidence type="ECO:0000256" key="2">
    <source>
        <dbReference type="ARBA" id="ARBA00022525"/>
    </source>
</evidence>
<dbReference type="EMBL" id="AJVK01012092">
    <property type="status" value="NOT_ANNOTATED_CDS"/>
    <property type="molecule type" value="Genomic_DNA"/>
</dbReference>
<dbReference type="GO" id="GO:0004252">
    <property type="term" value="F:serine-type endopeptidase activity"/>
    <property type="evidence" value="ECO:0007669"/>
    <property type="project" value="InterPro"/>
</dbReference>
<dbReference type="EnsemblMetazoa" id="PPAI003134-RA">
    <property type="protein sequence ID" value="PPAI003134-PA"/>
    <property type="gene ID" value="PPAI003134"/>
</dbReference>
<dbReference type="Pfam" id="PF00089">
    <property type="entry name" value="Trypsin"/>
    <property type="match status" value="1"/>
</dbReference>
<dbReference type="PANTHER" id="PTHR24252:SF7">
    <property type="entry name" value="HYALIN"/>
    <property type="match status" value="1"/>
</dbReference>
<dbReference type="GO" id="GO:0007586">
    <property type="term" value="P:digestion"/>
    <property type="evidence" value="ECO:0007669"/>
    <property type="project" value="UniProtKB-KW"/>
</dbReference>
<protein>
    <submittedName>
        <fullName evidence="10">Uncharacterized protein</fullName>
    </submittedName>
</protein>
<keyword evidence="11" id="KW-1185">Reference proteome</keyword>
<keyword evidence="8" id="KW-1015">Disulfide bond</keyword>
<dbReference type="InterPro" id="IPR036236">
    <property type="entry name" value="Znf_C2H2_sf"/>
</dbReference>
<dbReference type="CDD" id="cd00190">
    <property type="entry name" value="Tryp_SPc"/>
    <property type="match status" value="1"/>
</dbReference>
<dbReference type="InterPro" id="IPR033116">
    <property type="entry name" value="TRYPSIN_SER"/>
</dbReference>
<dbReference type="PANTHER" id="PTHR24252">
    <property type="entry name" value="ACROSIN-RELATED"/>
    <property type="match status" value="1"/>
</dbReference>
<dbReference type="PROSITE" id="PS00135">
    <property type="entry name" value="TRYPSIN_SER"/>
    <property type="match status" value="1"/>
</dbReference>
<dbReference type="Gene3D" id="2.40.10.10">
    <property type="entry name" value="Trypsin-like serine proteases"/>
    <property type="match status" value="1"/>
</dbReference>
<dbReference type="VEuPathDB" id="VectorBase:PPAPM1_009325"/>
<keyword evidence="2" id="KW-0964">Secreted</keyword>
<dbReference type="InterPro" id="IPR009003">
    <property type="entry name" value="Peptidase_S1_PA"/>
</dbReference>
<dbReference type="PROSITE" id="PS00134">
    <property type="entry name" value="TRYPSIN_HIS"/>
    <property type="match status" value="1"/>
</dbReference>
<reference evidence="10" key="1">
    <citation type="submission" date="2022-08" db="UniProtKB">
        <authorList>
            <consortium name="EnsemblMetazoa"/>
        </authorList>
    </citation>
    <scope>IDENTIFICATION</scope>
    <source>
        <strain evidence="10">Israel</strain>
    </source>
</reference>
<dbReference type="InterPro" id="IPR008598">
    <property type="entry name" value="Di19_Zn-bd"/>
</dbReference>
<dbReference type="GO" id="GO:0005576">
    <property type="term" value="C:extracellular region"/>
    <property type="evidence" value="ECO:0007669"/>
    <property type="project" value="UniProtKB-SubCell"/>
</dbReference>
<dbReference type="PRINTS" id="PR00722">
    <property type="entry name" value="CHYMOTRYPSIN"/>
</dbReference>
<dbReference type="Gene3D" id="3.30.160.60">
    <property type="entry name" value="Classic Zinc Finger"/>
    <property type="match status" value="3"/>
</dbReference>
<comment type="similarity">
    <text evidence="9">Belongs to the peptidase S1 family. CLIP subfamily.</text>
</comment>
<dbReference type="SUPFAM" id="SSF50494">
    <property type="entry name" value="Trypsin-like serine proteases"/>
    <property type="match status" value="1"/>
</dbReference>
<evidence type="ECO:0000256" key="3">
    <source>
        <dbReference type="ARBA" id="ARBA00022670"/>
    </source>
</evidence>
<evidence type="ECO:0000256" key="6">
    <source>
        <dbReference type="ARBA" id="ARBA00022825"/>
    </source>
</evidence>
<dbReference type="Pfam" id="PF00096">
    <property type="entry name" value="zf-C2H2"/>
    <property type="match status" value="2"/>
</dbReference>
<dbReference type="FunFam" id="2.40.10.10:FF:000047">
    <property type="entry name" value="Trypsin eta"/>
    <property type="match status" value="1"/>
</dbReference>
<dbReference type="PROSITE" id="PS50240">
    <property type="entry name" value="TRYPSIN_DOM"/>
    <property type="match status" value="1"/>
</dbReference>
<dbReference type="Pfam" id="PF05605">
    <property type="entry name" value="zf-Di19"/>
    <property type="match status" value="1"/>
</dbReference>
<dbReference type="InterPro" id="IPR018114">
    <property type="entry name" value="TRYPSIN_HIS"/>
</dbReference>
<evidence type="ECO:0000313" key="11">
    <source>
        <dbReference type="Proteomes" id="UP000092462"/>
    </source>
</evidence>
<evidence type="ECO:0000256" key="1">
    <source>
        <dbReference type="ARBA" id="ARBA00004613"/>
    </source>
</evidence>
<keyword evidence="7" id="KW-0865">Zymogen</keyword>
<dbReference type="Proteomes" id="UP000092462">
    <property type="component" value="Unassembled WGS sequence"/>
</dbReference>
<dbReference type="InterPro" id="IPR013087">
    <property type="entry name" value="Znf_C2H2_type"/>
</dbReference>
<accession>A0A1B0D6M5</accession>
<dbReference type="SMART" id="SM00020">
    <property type="entry name" value="Tryp_SPc"/>
    <property type="match status" value="1"/>
</dbReference>
<proteinExistence type="inferred from homology"/>
<sequence length="478" mass="53852">MSPFRFNAHSLVHVTEEEKDHICPHCNKAFPAKANLRNHIKNMHEEVDYHVCEICAKMFKSKDFLRHLTTHSDEKVEKTLPCPICGKLFRYKSQLNHHIERHNDSGQVFRCHLCNKEAPNKSALQKHIRFVHIREKKHKCNLCESAFKTPLGLREHMATHTSNQILYTCLFCPKQFNSNANKLDTIGTCGLECEEFSKLTTSTFAFVPLVIDPPVYEVEVPQCDYSVPLIVGGEEAKPSEFPHMAAIGWDRERDNGIDWNCGGVLISNDMILTAAHCTQTRGVAPKYIRLGDHNLARTDDDSDPQQFTIKEIIRHPEYRSVSKYNDIALMKIDGRPRLGKFVRPACLWQSQNINYTKTVATGWGQIDFSGPKSDSLQKVTLDIISNHQCAPLFEINRRLQQGIVDTQMCAGYLDGGKDTCQGDSGGPIQVVTPGNICIFHIVGLTSFGKSCGGANAPGVYTRVSAYLDWIESHTWPGQ</sequence>
<dbReference type="VEuPathDB" id="VectorBase:PPAI003134"/>
<keyword evidence="5" id="KW-0378">Hydrolase</keyword>
<dbReference type="AlphaFoldDB" id="A0A1B0D6M5"/>